<evidence type="ECO:0000256" key="1">
    <source>
        <dbReference type="ARBA" id="ARBA00006817"/>
    </source>
</evidence>
<gene>
    <name evidence="3" type="ORF">TH30_12010</name>
</gene>
<feature type="domain" description="Activator of Hsp90 ATPase homologue 1/2-like C-terminal" evidence="2">
    <location>
        <begin position="11"/>
        <end position="65"/>
    </location>
</feature>
<dbReference type="AlphaFoldDB" id="A0A367WV90"/>
<proteinExistence type="inferred from homology"/>
<name>A0A367WV90_9PROT</name>
<evidence type="ECO:0000313" key="3">
    <source>
        <dbReference type="EMBL" id="RCK45308.1"/>
    </source>
</evidence>
<dbReference type="Pfam" id="PF08327">
    <property type="entry name" value="AHSA1"/>
    <property type="match status" value="1"/>
</dbReference>
<dbReference type="RefSeq" id="WP_181850253.1">
    <property type="nucleotide sequence ID" value="NZ_JPWI01000007.1"/>
</dbReference>
<evidence type="ECO:0000313" key="4">
    <source>
        <dbReference type="Proteomes" id="UP000252255"/>
    </source>
</evidence>
<dbReference type="SUPFAM" id="SSF55961">
    <property type="entry name" value="Bet v1-like"/>
    <property type="match status" value="1"/>
</dbReference>
<comment type="similarity">
    <text evidence="1">Belongs to the AHA1 family.</text>
</comment>
<comment type="caution">
    <text evidence="3">The sequence shown here is derived from an EMBL/GenBank/DDBJ whole genome shotgun (WGS) entry which is preliminary data.</text>
</comment>
<sequence>FTDETGIANPSLPRSHVTMTFTDQGEHTLTETVVAYNSAKDLQTVIDMGMEAGLASTLERLDELLLKLTA</sequence>
<dbReference type="EMBL" id="JPWI01000007">
    <property type="protein sequence ID" value="RCK45308.1"/>
    <property type="molecule type" value="Genomic_DNA"/>
</dbReference>
<reference evidence="3 4" key="1">
    <citation type="submission" date="2014-07" db="EMBL/GenBank/DDBJ databases">
        <title>Draft genome sequence of Thalassospira profundimaris PR54-5.</title>
        <authorList>
            <person name="Lai Q."/>
            <person name="Shao Z."/>
        </authorList>
    </citation>
    <scope>NUCLEOTIDE SEQUENCE [LARGE SCALE GENOMIC DNA]</scope>
    <source>
        <strain evidence="3 4">PR54-5</strain>
    </source>
</reference>
<dbReference type="Proteomes" id="UP000252255">
    <property type="component" value="Unassembled WGS sequence"/>
</dbReference>
<evidence type="ECO:0000259" key="2">
    <source>
        <dbReference type="Pfam" id="PF08327"/>
    </source>
</evidence>
<feature type="non-terminal residue" evidence="3">
    <location>
        <position position="1"/>
    </location>
</feature>
<dbReference type="InterPro" id="IPR023393">
    <property type="entry name" value="START-like_dom_sf"/>
</dbReference>
<accession>A0A367WV90</accession>
<protein>
    <submittedName>
        <fullName evidence="3">ATPase</fullName>
    </submittedName>
</protein>
<dbReference type="Gene3D" id="3.30.530.20">
    <property type="match status" value="1"/>
</dbReference>
<organism evidence="3 4">
    <name type="scientific">Thalassospira profundimaris</name>
    <dbReference type="NCBI Taxonomy" id="502049"/>
    <lineage>
        <taxon>Bacteria</taxon>
        <taxon>Pseudomonadati</taxon>
        <taxon>Pseudomonadota</taxon>
        <taxon>Alphaproteobacteria</taxon>
        <taxon>Rhodospirillales</taxon>
        <taxon>Thalassospiraceae</taxon>
        <taxon>Thalassospira</taxon>
    </lineage>
</organism>
<dbReference type="InterPro" id="IPR013538">
    <property type="entry name" value="ASHA1/2-like_C"/>
</dbReference>